<keyword evidence="3" id="KW-1185">Reference proteome</keyword>
<comment type="caution">
    <text evidence="2">The sequence shown here is derived from an EMBL/GenBank/DDBJ whole genome shotgun (WGS) entry which is preliminary data.</text>
</comment>
<dbReference type="InterPro" id="IPR005370">
    <property type="entry name" value="UPF0180"/>
</dbReference>
<dbReference type="RefSeq" id="WP_095299099.1">
    <property type="nucleotide sequence ID" value="NZ_CADEPK010000198.1"/>
</dbReference>
<sequence length="81" mass="8623">MPKIGVEQSLSDVTAALQQKGYDVVQLKNENDAQGCDCCVITGQDRNIMGISDTVTAGSVIEASGLSADEICQRVESKFNQ</sequence>
<proteinExistence type="inferred from homology"/>
<reference evidence="2 3" key="1">
    <citation type="submission" date="2023-07" db="EMBL/GenBank/DDBJ databases">
        <title>Genomic Encyclopedia of Type Strains, Phase IV (KMG-IV): sequencing the most valuable type-strain genomes for metagenomic binning, comparative biology and taxonomic classification.</title>
        <authorList>
            <person name="Goeker M."/>
        </authorList>
    </citation>
    <scope>NUCLEOTIDE SEQUENCE [LARGE SCALE GENOMIC DNA]</scope>
    <source>
        <strain evidence="2 3">DSM 17723</strain>
    </source>
</reference>
<dbReference type="NCBIfam" id="NF002845">
    <property type="entry name" value="PRK03094.1"/>
    <property type="match status" value="1"/>
</dbReference>
<dbReference type="EMBL" id="JAUSTZ010000007">
    <property type="protein sequence ID" value="MDQ0226940.1"/>
    <property type="molecule type" value="Genomic_DNA"/>
</dbReference>
<evidence type="ECO:0000313" key="2">
    <source>
        <dbReference type="EMBL" id="MDQ0226940.1"/>
    </source>
</evidence>
<evidence type="ECO:0000256" key="1">
    <source>
        <dbReference type="HAMAP-Rule" id="MF_00506"/>
    </source>
</evidence>
<organism evidence="2 3">
    <name type="scientific">Metabacillus niabensis</name>
    <dbReference type="NCBI Taxonomy" id="324854"/>
    <lineage>
        <taxon>Bacteria</taxon>
        <taxon>Bacillati</taxon>
        <taxon>Bacillota</taxon>
        <taxon>Bacilli</taxon>
        <taxon>Bacillales</taxon>
        <taxon>Bacillaceae</taxon>
        <taxon>Metabacillus</taxon>
    </lineage>
</organism>
<evidence type="ECO:0000313" key="3">
    <source>
        <dbReference type="Proteomes" id="UP001232245"/>
    </source>
</evidence>
<comment type="similarity">
    <text evidence="1">Belongs to the UPF0180 family.</text>
</comment>
<dbReference type="Pfam" id="PF03698">
    <property type="entry name" value="UPF0180"/>
    <property type="match status" value="1"/>
</dbReference>
<gene>
    <name evidence="2" type="ORF">J2S02_003285</name>
</gene>
<dbReference type="Proteomes" id="UP001232245">
    <property type="component" value="Unassembled WGS sequence"/>
</dbReference>
<protein>
    <recommendedName>
        <fullName evidence="1">UPF0180 protein J2S02_003285</fullName>
    </recommendedName>
</protein>
<name>A0ABT9Z6M4_9BACI</name>
<accession>A0ABT9Z6M4</accession>
<dbReference type="HAMAP" id="MF_00506">
    <property type="entry name" value="UPF0180"/>
    <property type="match status" value="1"/>
</dbReference>